<comment type="caution">
    <text evidence="1">The sequence shown here is derived from an EMBL/GenBank/DDBJ whole genome shotgun (WGS) entry which is preliminary data.</text>
</comment>
<protein>
    <submittedName>
        <fullName evidence="1">Uncharacterized protein</fullName>
    </submittedName>
</protein>
<accession>A0ACB7SAN4</accession>
<gene>
    <name evidence="1" type="ORF">HPB50_018033</name>
</gene>
<sequence>MGLAAGWSWSGEPSHRGLCLATWLIHSPNSSEKRRPRLGRSRTETSKTRSLLASIRGRSAGMSAHWDHVARDPGRSPRATASVRGRVSRLPPNRAPPSLTCEGPCEGRGFLLLLPSSSLPYANAVSLFAYPAGAEHFIWRRMSRLSSHGGALMRHARRSHCLTGDKFRLVIATTLREDGYPDDGEYNPADTGPSRADSFEYVMYGKIYRIEGDDITGETTRLGPLDRNHPCAGRGPLPCMPSGRGESSCSTAAASQRRPRGGQNRPAQNRTYGVPAGRPAGP</sequence>
<proteinExistence type="predicted"/>
<evidence type="ECO:0000313" key="2">
    <source>
        <dbReference type="Proteomes" id="UP000821845"/>
    </source>
</evidence>
<keyword evidence="2" id="KW-1185">Reference proteome</keyword>
<name>A0ACB7SAN4_HYAAI</name>
<dbReference type="EMBL" id="CM023485">
    <property type="protein sequence ID" value="KAH6930753.1"/>
    <property type="molecule type" value="Genomic_DNA"/>
</dbReference>
<dbReference type="Proteomes" id="UP000821845">
    <property type="component" value="Chromosome 5"/>
</dbReference>
<organism evidence="1 2">
    <name type="scientific">Hyalomma asiaticum</name>
    <name type="common">Tick</name>
    <dbReference type="NCBI Taxonomy" id="266040"/>
    <lineage>
        <taxon>Eukaryota</taxon>
        <taxon>Metazoa</taxon>
        <taxon>Ecdysozoa</taxon>
        <taxon>Arthropoda</taxon>
        <taxon>Chelicerata</taxon>
        <taxon>Arachnida</taxon>
        <taxon>Acari</taxon>
        <taxon>Parasitiformes</taxon>
        <taxon>Ixodida</taxon>
        <taxon>Ixodoidea</taxon>
        <taxon>Ixodidae</taxon>
        <taxon>Hyalomminae</taxon>
        <taxon>Hyalomma</taxon>
    </lineage>
</organism>
<evidence type="ECO:0000313" key="1">
    <source>
        <dbReference type="EMBL" id="KAH6930753.1"/>
    </source>
</evidence>
<reference evidence="1" key="1">
    <citation type="submission" date="2020-05" db="EMBL/GenBank/DDBJ databases">
        <title>Large-scale comparative analyses of tick genomes elucidate their genetic diversity and vector capacities.</title>
        <authorList>
            <person name="Jia N."/>
            <person name="Wang J."/>
            <person name="Shi W."/>
            <person name="Du L."/>
            <person name="Sun Y."/>
            <person name="Zhan W."/>
            <person name="Jiang J."/>
            <person name="Wang Q."/>
            <person name="Zhang B."/>
            <person name="Ji P."/>
            <person name="Sakyi L.B."/>
            <person name="Cui X."/>
            <person name="Yuan T."/>
            <person name="Jiang B."/>
            <person name="Yang W."/>
            <person name="Lam T.T.-Y."/>
            <person name="Chang Q."/>
            <person name="Ding S."/>
            <person name="Wang X."/>
            <person name="Zhu J."/>
            <person name="Ruan X."/>
            <person name="Zhao L."/>
            <person name="Wei J."/>
            <person name="Que T."/>
            <person name="Du C."/>
            <person name="Cheng J."/>
            <person name="Dai P."/>
            <person name="Han X."/>
            <person name="Huang E."/>
            <person name="Gao Y."/>
            <person name="Liu J."/>
            <person name="Shao H."/>
            <person name="Ye R."/>
            <person name="Li L."/>
            <person name="Wei W."/>
            <person name="Wang X."/>
            <person name="Wang C."/>
            <person name="Yang T."/>
            <person name="Huo Q."/>
            <person name="Li W."/>
            <person name="Guo W."/>
            <person name="Chen H."/>
            <person name="Zhou L."/>
            <person name="Ni X."/>
            <person name="Tian J."/>
            <person name="Zhou Y."/>
            <person name="Sheng Y."/>
            <person name="Liu T."/>
            <person name="Pan Y."/>
            <person name="Xia L."/>
            <person name="Li J."/>
            <person name="Zhao F."/>
            <person name="Cao W."/>
        </authorList>
    </citation>
    <scope>NUCLEOTIDE SEQUENCE</scope>
    <source>
        <strain evidence="1">Hyas-2018</strain>
    </source>
</reference>